<dbReference type="InterPro" id="IPR036259">
    <property type="entry name" value="MFS_trans_sf"/>
</dbReference>
<proteinExistence type="inferred from homology"/>
<dbReference type="InterPro" id="IPR020846">
    <property type="entry name" value="MFS_dom"/>
</dbReference>
<dbReference type="GO" id="GO:0016020">
    <property type="term" value="C:membrane"/>
    <property type="evidence" value="ECO:0007669"/>
    <property type="project" value="UniProtKB-SubCell"/>
</dbReference>
<dbReference type="PANTHER" id="PTHR48022:SF10">
    <property type="entry name" value="MAJOR FACILITATOR SUPERFAMILY (MFS) PROFILE DOMAIN-CONTAINING PROTEIN"/>
    <property type="match status" value="1"/>
</dbReference>
<keyword evidence="3 6" id="KW-0812">Transmembrane</keyword>
<comment type="similarity">
    <text evidence="2">Belongs to the major facilitator superfamily. Sugar transporter (TC 2.A.1.1) family.</text>
</comment>
<evidence type="ECO:0000256" key="2">
    <source>
        <dbReference type="ARBA" id="ARBA00010992"/>
    </source>
</evidence>
<evidence type="ECO:0000256" key="4">
    <source>
        <dbReference type="ARBA" id="ARBA00022989"/>
    </source>
</evidence>
<protein>
    <submittedName>
        <fullName evidence="8">Putative sugar transporter</fullName>
    </submittedName>
</protein>
<dbReference type="SUPFAM" id="SSF103473">
    <property type="entry name" value="MFS general substrate transporter"/>
    <property type="match status" value="1"/>
</dbReference>
<reference evidence="9" key="1">
    <citation type="submission" date="2015-09" db="EMBL/GenBank/DDBJ databases">
        <authorList>
            <person name="Fill T.P."/>
            <person name="Baretta J.F."/>
            <person name="de Almeida L.G."/>
            <person name="Rocha M."/>
            <person name="de Souza D.H."/>
            <person name="Malavazi I."/>
            <person name="Cerdeira L.T."/>
            <person name="Hong H."/>
            <person name="Samborskyy M."/>
            <person name="de Vasconcelos A.T."/>
            <person name="Leadlay P."/>
            <person name="Rodrigues-Filho E."/>
        </authorList>
    </citation>
    <scope>NUCLEOTIDE SEQUENCE [LARGE SCALE GENOMIC DNA]</scope>
    <source>
        <strain evidence="9">LaBioMMi 136</strain>
    </source>
</reference>
<evidence type="ECO:0000256" key="6">
    <source>
        <dbReference type="SAM" id="Phobius"/>
    </source>
</evidence>
<dbReference type="InterPro" id="IPR050360">
    <property type="entry name" value="MFS_Sugar_Transporters"/>
</dbReference>
<feature type="transmembrane region" description="Helical" evidence="6">
    <location>
        <begin position="335"/>
        <end position="359"/>
    </location>
</feature>
<keyword evidence="8" id="KW-0762">Sugar transport</keyword>
<feature type="transmembrane region" description="Helical" evidence="6">
    <location>
        <begin position="429"/>
        <end position="448"/>
    </location>
</feature>
<dbReference type="PROSITE" id="PS50850">
    <property type="entry name" value="MFS"/>
    <property type="match status" value="1"/>
</dbReference>
<feature type="transmembrane region" description="Helical" evidence="6">
    <location>
        <begin position="397"/>
        <end position="417"/>
    </location>
</feature>
<dbReference type="GO" id="GO:0005351">
    <property type="term" value="F:carbohydrate:proton symporter activity"/>
    <property type="evidence" value="ECO:0007669"/>
    <property type="project" value="TreeGrafter"/>
</dbReference>
<dbReference type="EMBL" id="LJBN01000125">
    <property type="protein sequence ID" value="OOQ87411.1"/>
    <property type="molecule type" value="Genomic_DNA"/>
</dbReference>
<dbReference type="Pfam" id="PF00083">
    <property type="entry name" value="Sugar_tr"/>
    <property type="match status" value="1"/>
</dbReference>
<dbReference type="PANTHER" id="PTHR48022">
    <property type="entry name" value="PLASTIDIC GLUCOSE TRANSPORTER 4"/>
    <property type="match status" value="1"/>
</dbReference>
<keyword evidence="4 6" id="KW-1133">Transmembrane helix</keyword>
<feature type="domain" description="Major facilitator superfamily (MFS) profile" evidence="7">
    <location>
        <begin position="81"/>
        <end position="522"/>
    </location>
</feature>
<feature type="transmembrane region" description="Helical" evidence="6">
    <location>
        <begin position="371"/>
        <end position="390"/>
    </location>
</feature>
<name>A0A1S9RPZ8_PENBI</name>
<comment type="caution">
    <text evidence="8">The sequence shown here is derived from an EMBL/GenBank/DDBJ whole genome shotgun (WGS) entry which is preliminary data.</text>
</comment>
<feature type="transmembrane region" description="Helical" evidence="6">
    <location>
        <begin position="250"/>
        <end position="269"/>
    </location>
</feature>
<feature type="transmembrane region" description="Helical" evidence="6">
    <location>
        <begin position="468"/>
        <end position="488"/>
    </location>
</feature>
<feature type="transmembrane region" description="Helical" evidence="6">
    <location>
        <begin position="223"/>
        <end position="244"/>
    </location>
</feature>
<dbReference type="AlphaFoldDB" id="A0A1S9RPZ8"/>
<comment type="subcellular location">
    <subcellularLocation>
        <location evidence="1">Membrane</location>
        <topology evidence="1">Multi-pass membrane protein</topology>
    </subcellularLocation>
</comment>
<evidence type="ECO:0000313" key="8">
    <source>
        <dbReference type="EMBL" id="OOQ87411.1"/>
    </source>
</evidence>
<evidence type="ECO:0000256" key="1">
    <source>
        <dbReference type="ARBA" id="ARBA00004141"/>
    </source>
</evidence>
<keyword evidence="8" id="KW-0813">Transport</keyword>
<accession>A0A1S9RPZ8</accession>
<sequence>MPRRKADPWLSISRDRMCALRQQTLFEASGNGQHIYILKLPERLDGHPSYPGSSTLGGKMISSIWKRSHLGQHFTPRLAGTVGLISLSTLNYGFDNQGIATSQAMAAYKKQFGVYDPSKKTWAIPTYWTSLLNSLNFIGFAIGLYIGSVVSARYGRRMSMFTMSIWAIMSATVLITSTRIEQVLAGRILNYAYVGMELATCPPFQAEIIPAPIRGFAVGTYQASLLVGGILINSICLGTSTLTSNAAWRIPQGLFYIVPSIVASFIWFIPESPRWLLLNDRVDEALDSLRKLRSANPNSPTPEEELARLQASLVEEHNQGTYTDLFRGSNRKRTFIAIGTNFFIQATGSPFTAAYGTLFVQSLNSINPFEFSLMSSCINTFACVTAIYLTDKVGRRPLLMLGSALQVAWLFIMGGVGTVSAPTVAQTQVIVAATALSSASLCFSWDPLNYIITTELPATRLRDKTQRVASIVNIATNFAFSFSTPYLLNAPYANLHSKVGFVFGALACCSFIFAYLCVPEMKGRSLEEINRMFEAKVPVRDFKSYPKGANEDIGEGQKGIDLSS</sequence>
<feature type="transmembrane region" description="Helical" evidence="6">
    <location>
        <begin position="158"/>
        <end position="177"/>
    </location>
</feature>
<evidence type="ECO:0000256" key="5">
    <source>
        <dbReference type="ARBA" id="ARBA00023136"/>
    </source>
</evidence>
<keyword evidence="5 6" id="KW-0472">Membrane</keyword>
<dbReference type="Gene3D" id="1.20.1250.20">
    <property type="entry name" value="MFS general substrate transporter like domains"/>
    <property type="match status" value="1"/>
</dbReference>
<evidence type="ECO:0000256" key="3">
    <source>
        <dbReference type="ARBA" id="ARBA00022692"/>
    </source>
</evidence>
<dbReference type="Proteomes" id="UP000190744">
    <property type="component" value="Unassembled WGS sequence"/>
</dbReference>
<evidence type="ECO:0000313" key="9">
    <source>
        <dbReference type="Proteomes" id="UP000190744"/>
    </source>
</evidence>
<feature type="transmembrane region" description="Helical" evidence="6">
    <location>
        <begin position="500"/>
        <end position="518"/>
    </location>
</feature>
<dbReference type="InterPro" id="IPR005828">
    <property type="entry name" value="MFS_sugar_transport-like"/>
</dbReference>
<evidence type="ECO:0000259" key="7">
    <source>
        <dbReference type="PROSITE" id="PS50850"/>
    </source>
</evidence>
<organism evidence="8 9">
    <name type="scientific">Penicillium brasilianum</name>
    <dbReference type="NCBI Taxonomy" id="104259"/>
    <lineage>
        <taxon>Eukaryota</taxon>
        <taxon>Fungi</taxon>
        <taxon>Dikarya</taxon>
        <taxon>Ascomycota</taxon>
        <taxon>Pezizomycotina</taxon>
        <taxon>Eurotiomycetes</taxon>
        <taxon>Eurotiomycetidae</taxon>
        <taxon>Eurotiales</taxon>
        <taxon>Aspergillaceae</taxon>
        <taxon>Penicillium</taxon>
    </lineage>
</organism>
<gene>
    <name evidence="8" type="ORF">PEBR_17373</name>
</gene>
<feature type="transmembrane region" description="Helical" evidence="6">
    <location>
        <begin position="127"/>
        <end position="146"/>
    </location>
</feature>